<feature type="transmembrane region" description="Helical" evidence="1">
    <location>
        <begin position="99"/>
        <end position="126"/>
    </location>
</feature>
<dbReference type="WBParaSite" id="NBR_0000681601-mRNA-1">
    <property type="protein sequence ID" value="NBR_0000681601-mRNA-1"/>
    <property type="gene ID" value="NBR_0000681601"/>
</dbReference>
<evidence type="ECO:0000256" key="1">
    <source>
        <dbReference type="SAM" id="Phobius"/>
    </source>
</evidence>
<organism evidence="4">
    <name type="scientific">Nippostrongylus brasiliensis</name>
    <name type="common">Rat hookworm</name>
    <dbReference type="NCBI Taxonomy" id="27835"/>
    <lineage>
        <taxon>Eukaryota</taxon>
        <taxon>Metazoa</taxon>
        <taxon>Ecdysozoa</taxon>
        <taxon>Nematoda</taxon>
        <taxon>Chromadorea</taxon>
        <taxon>Rhabditida</taxon>
        <taxon>Rhabditina</taxon>
        <taxon>Rhabditomorpha</taxon>
        <taxon>Strongyloidea</taxon>
        <taxon>Heligmosomidae</taxon>
        <taxon>Nippostrongylus</taxon>
    </lineage>
</organism>
<protein>
    <submittedName>
        <fullName evidence="4">Na_Ca_ex domain-containing protein</fullName>
    </submittedName>
</protein>
<keyword evidence="1" id="KW-0472">Membrane</keyword>
<dbReference type="AlphaFoldDB" id="A0A0N4XVI5"/>
<evidence type="ECO:0000313" key="3">
    <source>
        <dbReference type="Proteomes" id="UP000271162"/>
    </source>
</evidence>
<gene>
    <name evidence="2" type="ORF">NBR_LOCUS6817</name>
</gene>
<proteinExistence type="predicted"/>
<keyword evidence="3" id="KW-1185">Reference proteome</keyword>
<keyword evidence="1" id="KW-1133">Transmembrane helix</keyword>
<evidence type="ECO:0000313" key="2">
    <source>
        <dbReference type="EMBL" id="VDL70406.1"/>
    </source>
</evidence>
<reference evidence="4" key="1">
    <citation type="submission" date="2017-02" db="UniProtKB">
        <authorList>
            <consortium name="WormBaseParasite"/>
        </authorList>
    </citation>
    <scope>IDENTIFICATION</scope>
</reference>
<evidence type="ECO:0000313" key="4">
    <source>
        <dbReference type="WBParaSite" id="NBR_0000681601-mRNA-1"/>
    </source>
</evidence>
<dbReference type="EMBL" id="UYSL01019833">
    <property type="protein sequence ID" value="VDL70406.1"/>
    <property type="molecule type" value="Genomic_DNA"/>
</dbReference>
<reference evidence="2 3" key="2">
    <citation type="submission" date="2018-11" db="EMBL/GenBank/DDBJ databases">
        <authorList>
            <consortium name="Pathogen Informatics"/>
        </authorList>
    </citation>
    <scope>NUCLEOTIDE SEQUENCE [LARGE SCALE GENOMIC DNA]</scope>
</reference>
<dbReference type="Proteomes" id="UP000271162">
    <property type="component" value="Unassembled WGS sequence"/>
</dbReference>
<name>A0A0N4XVI5_NIPBR</name>
<accession>A0A0N4XVI5</accession>
<keyword evidence="1" id="KW-0812">Transmembrane</keyword>
<sequence length="211" mass="23048">MSCDKKSVAFSKVSLLSTGGARWNWFPVYECESREKRGLNEEVERGFMADSFLSCDNMKIHPAKESKKEPQPMIVLSTEALATDDSYRFRRLKPPMPKLCCVLPVNAVAIFGVASTSILSVAIYVYCLIHLLQSEYGGPKVIGTLIATIVTSPDEFSAAMSKADNVAGASVADLVIFRSASLPFILGGDAAAAVRPLRLCPLRLAEREWEP</sequence>